<evidence type="ECO:0000256" key="13">
    <source>
        <dbReference type="SAM" id="Phobius"/>
    </source>
</evidence>
<keyword evidence="13" id="KW-1133">Transmembrane helix</keyword>
<protein>
    <recommendedName>
        <fullName evidence="9">Serine/threonine protein phosphatase PstP</fullName>
        <ecNumber evidence="2">3.1.3.16</ecNumber>
    </recommendedName>
    <alternativeName>
        <fullName evidence="11">Mycobacterial Ser/Thr phosphatase</fullName>
    </alternativeName>
    <alternativeName>
        <fullName evidence="10">PP2C-family Ser/Thr phosphatase</fullName>
    </alternativeName>
</protein>
<evidence type="ECO:0000313" key="16">
    <source>
        <dbReference type="EMBL" id="KGI82994.1"/>
    </source>
</evidence>
<name>A0A099DA96_9ACTN</name>
<evidence type="ECO:0000256" key="10">
    <source>
        <dbReference type="ARBA" id="ARBA00077741"/>
    </source>
</evidence>
<keyword evidence="6" id="KW-0464">Manganese</keyword>
<feature type="compositionally biased region" description="Pro residues" evidence="12">
    <location>
        <begin position="275"/>
        <end position="290"/>
    </location>
</feature>
<dbReference type="EC" id="3.1.3.16" evidence="2"/>
<evidence type="ECO:0000256" key="4">
    <source>
        <dbReference type="ARBA" id="ARBA00022801"/>
    </source>
</evidence>
<comment type="cofactor">
    <cofactor evidence="1">
        <name>Mn(2+)</name>
        <dbReference type="ChEBI" id="CHEBI:29035"/>
    </cofactor>
</comment>
<dbReference type="Pfam" id="PF13672">
    <property type="entry name" value="PP2C_2"/>
    <property type="match status" value="1"/>
</dbReference>
<feature type="region of interest" description="Disordered" evidence="12">
    <location>
        <begin position="251"/>
        <end position="294"/>
    </location>
</feature>
<evidence type="ECO:0000256" key="7">
    <source>
        <dbReference type="ARBA" id="ARBA00047761"/>
    </source>
</evidence>
<keyword evidence="4" id="KW-0378">Hydrolase</keyword>
<dbReference type="InterPro" id="IPR001932">
    <property type="entry name" value="PPM-type_phosphatase-like_dom"/>
</dbReference>
<evidence type="ECO:0000256" key="2">
    <source>
        <dbReference type="ARBA" id="ARBA00013081"/>
    </source>
</evidence>
<keyword evidence="5" id="KW-0904">Protein phosphatase</keyword>
<keyword evidence="13" id="KW-0472">Membrane</keyword>
<accession>A0A099DA96</accession>
<dbReference type="KEGG" id="aey:CDG81_00165"/>
<dbReference type="PROSITE" id="PS51746">
    <property type="entry name" value="PPM_2"/>
    <property type="match status" value="1"/>
</dbReference>
<feature type="compositionally biased region" description="Polar residues" evidence="12">
    <location>
        <begin position="464"/>
        <end position="493"/>
    </location>
</feature>
<dbReference type="SMART" id="SM00331">
    <property type="entry name" value="PP2C_SIG"/>
    <property type="match status" value="1"/>
</dbReference>
<dbReference type="Proteomes" id="UP000215043">
    <property type="component" value="Chromosome"/>
</dbReference>
<reference evidence="16 17" key="1">
    <citation type="journal article" date="2014" name="PLoS ONE">
        <title>Identification and Characterization of a New Erythromycin Biosynthetic Gene Cluster in Actinopolyspora erythraea YIM90600, a Novel Erythronolide-Producing Halophilic Actinomycete Isolated from Salt Field.</title>
        <authorList>
            <person name="Chen D."/>
            <person name="Feng J."/>
            <person name="Huang L."/>
            <person name="Zhang Q."/>
            <person name="Wu J."/>
            <person name="Zhu X."/>
            <person name="Duan Y."/>
            <person name="Xu Z."/>
        </authorList>
    </citation>
    <scope>NUCLEOTIDE SEQUENCE [LARGE SCALE GENOMIC DNA]</scope>
    <source>
        <strain evidence="16 17">YIM90600</strain>
    </source>
</reference>
<dbReference type="Proteomes" id="UP000029737">
    <property type="component" value="Unassembled WGS sequence"/>
</dbReference>
<evidence type="ECO:0000256" key="5">
    <source>
        <dbReference type="ARBA" id="ARBA00022912"/>
    </source>
</evidence>
<evidence type="ECO:0000313" key="15">
    <source>
        <dbReference type="EMBL" id="ASU77009.1"/>
    </source>
</evidence>
<evidence type="ECO:0000256" key="9">
    <source>
        <dbReference type="ARBA" id="ARBA00071184"/>
    </source>
</evidence>
<evidence type="ECO:0000259" key="14">
    <source>
        <dbReference type="PROSITE" id="PS51746"/>
    </source>
</evidence>
<feature type="compositionally biased region" description="Polar residues" evidence="12">
    <location>
        <begin position="447"/>
        <end position="456"/>
    </location>
</feature>
<feature type="transmembrane region" description="Helical" evidence="13">
    <location>
        <begin position="301"/>
        <end position="322"/>
    </location>
</feature>
<dbReference type="InterPro" id="IPR036457">
    <property type="entry name" value="PPM-type-like_dom_sf"/>
</dbReference>
<evidence type="ECO:0000256" key="1">
    <source>
        <dbReference type="ARBA" id="ARBA00001936"/>
    </source>
</evidence>
<evidence type="ECO:0000256" key="8">
    <source>
        <dbReference type="ARBA" id="ARBA00048336"/>
    </source>
</evidence>
<reference evidence="15 18" key="2">
    <citation type="submission" date="2017-08" db="EMBL/GenBank/DDBJ databases">
        <title>The complete genome sequence of moderately halophilic actinomycete Actinopolyspora erythraea YIM 90600, the producer of novel erythromycin, novel actinopolysporins A-C and tubercidin.</title>
        <authorList>
            <person name="Yin M."/>
            <person name="Tang S."/>
        </authorList>
    </citation>
    <scope>NUCLEOTIDE SEQUENCE [LARGE SCALE GENOMIC DNA]</scope>
    <source>
        <strain evidence="15 18">YIM 90600</strain>
    </source>
</reference>
<dbReference type="RefSeq" id="WP_043569588.1">
    <property type="nucleotide sequence ID" value="NZ_CP022752.1"/>
</dbReference>
<dbReference type="GO" id="GO:0004722">
    <property type="term" value="F:protein serine/threonine phosphatase activity"/>
    <property type="evidence" value="ECO:0007669"/>
    <property type="project" value="UniProtKB-EC"/>
</dbReference>
<dbReference type="EMBL" id="JPMV01000006">
    <property type="protein sequence ID" value="KGI82994.1"/>
    <property type="molecule type" value="Genomic_DNA"/>
</dbReference>
<feature type="region of interest" description="Disordered" evidence="12">
    <location>
        <begin position="413"/>
        <end position="503"/>
    </location>
</feature>
<dbReference type="InterPro" id="IPR015655">
    <property type="entry name" value="PP2C"/>
</dbReference>
<dbReference type="EMBL" id="CP022752">
    <property type="protein sequence ID" value="ASU77009.1"/>
    <property type="molecule type" value="Genomic_DNA"/>
</dbReference>
<evidence type="ECO:0000256" key="3">
    <source>
        <dbReference type="ARBA" id="ARBA00022723"/>
    </source>
</evidence>
<dbReference type="SMART" id="SM00332">
    <property type="entry name" value="PP2Cc"/>
    <property type="match status" value="1"/>
</dbReference>
<keyword evidence="17" id="KW-1185">Reference proteome</keyword>
<dbReference type="OrthoDB" id="9801841at2"/>
<evidence type="ECO:0000313" key="18">
    <source>
        <dbReference type="Proteomes" id="UP000215043"/>
    </source>
</evidence>
<evidence type="ECO:0000256" key="12">
    <source>
        <dbReference type="SAM" id="MobiDB-lite"/>
    </source>
</evidence>
<evidence type="ECO:0000313" key="17">
    <source>
        <dbReference type="Proteomes" id="UP000029737"/>
    </source>
</evidence>
<dbReference type="eggNOG" id="COG0631">
    <property type="taxonomic scope" value="Bacteria"/>
</dbReference>
<proteinExistence type="predicted"/>
<feature type="compositionally biased region" description="Low complexity" evidence="12">
    <location>
        <begin position="259"/>
        <end position="274"/>
    </location>
</feature>
<sequence length="503" mass="53005">MTLVLHYAARSDRGLVRSNNQDSVYAGPRLLALADGMGGHAAGEVASKVVIAALSALDDDEPGDDLLGHLHDAMLSGNNAISELVASDPDLDGMGTTLTAMLFAGSKLGLIHIGDSRAYQVRNGELSQITHDDTFVQSLIDEGRITEEEAASHPQRSLLLRALTGHEVEPSLAVREARAGDRYLLCSDGLSSVVSEETIAEALGTSDPQQSADRLIELALKGGGPDNVTVIVADVVDVEFGDDAPIVAGAAGFDDQETRPQPDSAAARASAATRPQPPPRQQEHTAPPPDPPRRRRWLRGVLLSFGVLAVMAGLVFTGRWWLYNQYYIGVNDSDKVAIFQGVQGSVLGVSMHRQLELSCPPSAAEGCEPIGVRDLKEAQRANVRDGITQVTNLDEARETIHRLRLSGLLPICGDSEGESGDDQAANEGDGSDGNGSGNQNSDDRNGEGQQPPNTGESAPDDPTGSATEQPAANQSEQPPESSNEGTPLSSPEQTPGVDCRTVS</sequence>
<dbReference type="HOGENOM" id="CLU_025431_0_0_11"/>
<comment type="catalytic activity">
    <reaction evidence="8">
        <text>O-phospho-L-threonyl-[protein] + H2O = L-threonyl-[protein] + phosphate</text>
        <dbReference type="Rhea" id="RHEA:47004"/>
        <dbReference type="Rhea" id="RHEA-COMP:11060"/>
        <dbReference type="Rhea" id="RHEA-COMP:11605"/>
        <dbReference type="ChEBI" id="CHEBI:15377"/>
        <dbReference type="ChEBI" id="CHEBI:30013"/>
        <dbReference type="ChEBI" id="CHEBI:43474"/>
        <dbReference type="ChEBI" id="CHEBI:61977"/>
        <dbReference type="EC" id="3.1.3.16"/>
    </reaction>
</comment>
<keyword evidence="3" id="KW-0479">Metal-binding</keyword>
<feature type="domain" description="PPM-type phosphatase" evidence="14">
    <location>
        <begin position="6"/>
        <end position="235"/>
    </location>
</feature>
<dbReference type="Gene3D" id="3.60.40.10">
    <property type="entry name" value="PPM-type phosphatase domain"/>
    <property type="match status" value="1"/>
</dbReference>
<keyword evidence="13" id="KW-0812">Transmembrane</keyword>
<dbReference type="PANTHER" id="PTHR47992">
    <property type="entry name" value="PROTEIN PHOSPHATASE"/>
    <property type="match status" value="1"/>
</dbReference>
<dbReference type="SUPFAM" id="SSF81606">
    <property type="entry name" value="PP2C-like"/>
    <property type="match status" value="1"/>
</dbReference>
<comment type="catalytic activity">
    <reaction evidence="7">
        <text>O-phospho-L-seryl-[protein] + H2O = L-seryl-[protein] + phosphate</text>
        <dbReference type="Rhea" id="RHEA:20629"/>
        <dbReference type="Rhea" id="RHEA-COMP:9863"/>
        <dbReference type="Rhea" id="RHEA-COMP:11604"/>
        <dbReference type="ChEBI" id="CHEBI:15377"/>
        <dbReference type="ChEBI" id="CHEBI:29999"/>
        <dbReference type="ChEBI" id="CHEBI:43474"/>
        <dbReference type="ChEBI" id="CHEBI:83421"/>
        <dbReference type="EC" id="3.1.3.16"/>
    </reaction>
</comment>
<dbReference type="AlphaFoldDB" id="A0A099DA96"/>
<dbReference type="GO" id="GO:0046872">
    <property type="term" value="F:metal ion binding"/>
    <property type="evidence" value="ECO:0007669"/>
    <property type="project" value="UniProtKB-KW"/>
</dbReference>
<gene>
    <name evidence="15" type="ORF">CDG81_00165</name>
    <name evidence="16" type="ORF">IL38_01505</name>
</gene>
<dbReference type="FunFam" id="3.60.40.10:FF:000002">
    <property type="entry name" value="Serine/threonine phosphatase stp"/>
    <property type="match status" value="1"/>
</dbReference>
<evidence type="ECO:0000256" key="6">
    <source>
        <dbReference type="ARBA" id="ARBA00023211"/>
    </source>
</evidence>
<dbReference type="CDD" id="cd00143">
    <property type="entry name" value="PP2Cc"/>
    <property type="match status" value="1"/>
</dbReference>
<evidence type="ECO:0000256" key="11">
    <source>
        <dbReference type="ARBA" id="ARBA00079123"/>
    </source>
</evidence>
<organism evidence="15 18">
    <name type="scientific">Actinopolyspora erythraea</name>
    <dbReference type="NCBI Taxonomy" id="414996"/>
    <lineage>
        <taxon>Bacteria</taxon>
        <taxon>Bacillati</taxon>
        <taxon>Actinomycetota</taxon>
        <taxon>Actinomycetes</taxon>
        <taxon>Actinopolysporales</taxon>
        <taxon>Actinopolysporaceae</taxon>
        <taxon>Actinopolyspora</taxon>
    </lineage>
</organism>